<dbReference type="InterPro" id="IPR012338">
    <property type="entry name" value="Beta-lactam/transpept-like"/>
</dbReference>
<sequence length="577" mass="63020">MNAAAFVMDPTRSGYVPSKRRGDEQPVRSQLDMARGRLFAVMLLFLVGFMVMIGRTVELGMRENARPRSFAGQVEVPPVKVGRADIRDRNGEIMATNLRTSSLFADATQIRDAAGAAHDLVKILPQLSLADVESKLASGKKFVWLHRKLTPRQKWQVNALGNPAFRFEEEEERVYPHGRLASHIMGYVDVDGRGLGGVEHFFEDRLADPDRQKDALKLSIDMRVQYALADELETARRVHSAIGAAGLVFDVKTGEVVALVSLPDYDPNDIRGVSADQLFNRVTQGVYELGSTFKTFTFASALDQGVATLEDGYDATKPLVVGRFRIRDDHPKNRYLTVPEIFAFSSNIGTAQMALDVGTDGQRDFLEKLGMLRPSTVELTEVGAPMYPAPQQWKKISTMTISYGHGIAVSPLQLAVGTAAIVNGGRLIPATLVADSDGYKNATQVISEKTSHTMNVLLRMVVKKGTAGRADAVGYRVGGKTGTAEKPANGRYNRKALISSFMGVFPMDDPNYVVFALLDEPKGTKETYGFASGGWTAAPVVRNVVLRTAPLLGVAPEGEDEGLYQQVAMKINDKKGH</sequence>
<keyword evidence="4" id="KW-1133">Transmembrane helix</keyword>
<dbReference type="Proteomes" id="UP001217500">
    <property type="component" value="Chromosome"/>
</dbReference>
<reference evidence="7" key="1">
    <citation type="submission" date="2023-01" db="EMBL/GenBank/DDBJ databases">
        <title>The genome sequence of Kordiimonadaceae bacterium 6D33.</title>
        <authorList>
            <person name="Liu Y."/>
        </authorList>
    </citation>
    <scope>NUCLEOTIDE SEQUENCE</scope>
    <source>
        <strain evidence="7">6D33</strain>
    </source>
</reference>
<dbReference type="GO" id="GO:0004180">
    <property type="term" value="F:carboxypeptidase activity"/>
    <property type="evidence" value="ECO:0007669"/>
    <property type="project" value="UniProtKB-KW"/>
</dbReference>
<dbReference type="InterPro" id="IPR005311">
    <property type="entry name" value="PBP_dimer"/>
</dbReference>
<feature type="domain" description="Penicillin-binding protein transpeptidase" evidence="5">
    <location>
        <begin position="247"/>
        <end position="541"/>
    </location>
</feature>
<comment type="subcellular location">
    <subcellularLocation>
        <location evidence="1">Membrane</location>
    </subcellularLocation>
</comment>
<dbReference type="Gene3D" id="3.40.710.10">
    <property type="entry name" value="DD-peptidase/beta-lactamase superfamily"/>
    <property type="match status" value="1"/>
</dbReference>
<evidence type="ECO:0000256" key="2">
    <source>
        <dbReference type="ARBA" id="ARBA00022645"/>
    </source>
</evidence>
<dbReference type="SUPFAM" id="SSF56519">
    <property type="entry name" value="Penicillin binding protein dimerisation domain"/>
    <property type="match status" value="1"/>
</dbReference>
<evidence type="ECO:0000256" key="4">
    <source>
        <dbReference type="SAM" id="Phobius"/>
    </source>
</evidence>
<dbReference type="Gene3D" id="3.90.1310.10">
    <property type="entry name" value="Penicillin-binding protein 2a (Domain 2)"/>
    <property type="match status" value="1"/>
</dbReference>
<dbReference type="Pfam" id="PF00905">
    <property type="entry name" value="Transpeptidase"/>
    <property type="match status" value="1"/>
</dbReference>
<dbReference type="PANTHER" id="PTHR30627">
    <property type="entry name" value="PEPTIDOGLYCAN D,D-TRANSPEPTIDASE"/>
    <property type="match status" value="1"/>
</dbReference>
<gene>
    <name evidence="7" type="ORF">PH603_06695</name>
</gene>
<keyword evidence="2" id="KW-0378">Hydrolase</keyword>
<dbReference type="Pfam" id="PF03717">
    <property type="entry name" value="PBP_dimer"/>
    <property type="match status" value="1"/>
</dbReference>
<dbReference type="EMBL" id="CP116805">
    <property type="protein sequence ID" value="WCL55445.1"/>
    <property type="molecule type" value="Genomic_DNA"/>
</dbReference>
<feature type="transmembrane region" description="Helical" evidence="4">
    <location>
        <begin position="38"/>
        <end position="57"/>
    </location>
</feature>
<dbReference type="InterPro" id="IPR050515">
    <property type="entry name" value="Beta-lactam/transpept"/>
</dbReference>
<keyword evidence="3 4" id="KW-0472">Membrane</keyword>
<protein>
    <submittedName>
        <fullName evidence="7">Penicillin-binding protein 2</fullName>
    </submittedName>
</protein>
<keyword evidence="4" id="KW-0812">Transmembrane</keyword>
<keyword evidence="2" id="KW-0121">Carboxypeptidase</keyword>
<evidence type="ECO:0000256" key="3">
    <source>
        <dbReference type="ARBA" id="ARBA00023136"/>
    </source>
</evidence>
<evidence type="ECO:0000259" key="6">
    <source>
        <dbReference type="Pfam" id="PF03717"/>
    </source>
</evidence>
<dbReference type="SUPFAM" id="SSF56601">
    <property type="entry name" value="beta-lactamase/transpeptidase-like"/>
    <property type="match status" value="1"/>
</dbReference>
<dbReference type="GO" id="GO:0008658">
    <property type="term" value="F:penicillin binding"/>
    <property type="evidence" value="ECO:0007669"/>
    <property type="project" value="InterPro"/>
</dbReference>
<evidence type="ECO:0000259" key="5">
    <source>
        <dbReference type="Pfam" id="PF00905"/>
    </source>
</evidence>
<organism evidence="7 8">
    <name type="scientific">Gimibacter soli</name>
    <dbReference type="NCBI Taxonomy" id="3024400"/>
    <lineage>
        <taxon>Bacteria</taxon>
        <taxon>Pseudomonadati</taxon>
        <taxon>Pseudomonadota</taxon>
        <taxon>Alphaproteobacteria</taxon>
        <taxon>Kordiimonadales</taxon>
        <taxon>Temperatibacteraceae</taxon>
        <taxon>Gimibacter</taxon>
    </lineage>
</organism>
<dbReference type="GO" id="GO:0005886">
    <property type="term" value="C:plasma membrane"/>
    <property type="evidence" value="ECO:0007669"/>
    <property type="project" value="TreeGrafter"/>
</dbReference>
<dbReference type="AlphaFoldDB" id="A0AAE9XV98"/>
<dbReference type="RefSeq" id="WP_289505257.1">
    <property type="nucleotide sequence ID" value="NZ_CP116805.1"/>
</dbReference>
<dbReference type="PANTHER" id="PTHR30627:SF1">
    <property type="entry name" value="PEPTIDOGLYCAN D,D-TRANSPEPTIDASE FTSI"/>
    <property type="match status" value="1"/>
</dbReference>
<proteinExistence type="predicted"/>
<accession>A0AAE9XV98</accession>
<keyword evidence="2" id="KW-0645">Protease</keyword>
<feature type="domain" description="Penicillin-binding protein dimerisation" evidence="6">
    <location>
        <begin position="80"/>
        <end position="189"/>
    </location>
</feature>
<dbReference type="InterPro" id="IPR001460">
    <property type="entry name" value="PCN-bd_Tpept"/>
</dbReference>
<evidence type="ECO:0000313" key="7">
    <source>
        <dbReference type="EMBL" id="WCL55445.1"/>
    </source>
</evidence>
<evidence type="ECO:0000256" key="1">
    <source>
        <dbReference type="ARBA" id="ARBA00004370"/>
    </source>
</evidence>
<evidence type="ECO:0000313" key="8">
    <source>
        <dbReference type="Proteomes" id="UP001217500"/>
    </source>
</evidence>
<dbReference type="KEGG" id="gso:PH603_06695"/>
<dbReference type="GO" id="GO:0071555">
    <property type="term" value="P:cell wall organization"/>
    <property type="evidence" value="ECO:0007669"/>
    <property type="project" value="TreeGrafter"/>
</dbReference>
<dbReference type="Gene3D" id="3.30.450.330">
    <property type="match status" value="1"/>
</dbReference>
<name>A0AAE9XV98_9PROT</name>
<dbReference type="InterPro" id="IPR036138">
    <property type="entry name" value="PBP_dimer_sf"/>
</dbReference>
<keyword evidence="8" id="KW-1185">Reference proteome</keyword>